<protein>
    <recommendedName>
        <fullName evidence="1">DEAD/DEAH-box helicase domain-containing protein</fullName>
    </recommendedName>
</protein>
<dbReference type="InterPro" id="IPR011545">
    <property type="entry name" value="DEAD/DEAH_box_helicase_dom"/>
</dbReference>
<evidence type="ECO:0000313" key="2">
    <source>
        <dbReference type="EMBL" id="KAK0438275.1"/>
    </source>
</evidence>
<dbReference type="EMBL" id="JAUEPT010000044">
    <property type="protein sequence ID" value="KAK0438275.1"/>
    <property type="molecule type" value="Genomic_DNA"/>
</dbReference>
<comment type="caution">
    <text evidence="2">The sequence shown here is derived from an EMBL/GenBank/DDBJ whole genome shotgun (WGS) entry which is preliminary data.</text>
</comment>
<dbReference type="Proteomes" id="UP001175226">
    <property type="component" value="Unassembled WGS sequence"/>
</dbReference>
<organism evidence="2 3">
    <name type="scientific">Armillaria borealis</name>
    <dbReference type="NCBI Taxonomy" id="47425"/>
    <lineage>
        <taxon>Eukaryota</taxon>
        <taxon>Fungi</taxon>
        <taxon>Dikarya</taxon>
        <taxon>Basidiomycota</taxon>
        <taxon>Agaricomycotina</taxon>
        <taxon>Agaricomycetes</taxon>
        <taxon>Agaricomycetidae</taxon>
        <taxon>Agaricales</taxon>
        <taxon>Marasmiineae</taxon>
        <taxon>Physalacriaceae</taxon>
        <taxon>Armillaria</taxon>
    </lineage>
</organism>
<proteinExistence type="predicted"/>
<feature type="non-terminal residue" evidence="2">
    <location>
        <position position="83"/>
    </location>
</feature>
<dbReference type="Gene3D" id="3.40.50.300">
    <property type="entry name" value="P-loop containing nucleotide triphosphate hydrolases"/>
    <property type="match status" value="1"/>
</dbReference>
<sequence>QLKAALASYEGQDSLVIAGTGSGKTLVIALLLLINTVPDRISITVSPLKRLQITQTDNFNAKYGVKTVAINDDTPRNIEWWRV</sequence>
<feature type="non-terminal residue" evidence="2">
    <location>
        <position position="1"/>
    </location>
</feature>
<dbReference type="Pfam" id="PF00270">
    <property type="entry name" value="DEAD"/>
    <property type="match status" value="1"/>
</dbReference>
<name>A0AA39MLX5_9AGAR</name>
<evidence type="ECO:0000259" key="1">
    <source>
        <dbReference type="Pfam" id="PF00270"/>
    </source>
</evidence>
<gene>
    <name evidence="2" type="ORF">EV421DRAFT_1693929</name>
</gene>
<dbReference type="GO" id="GO:0005524">
    <property type="term" value="F:ATP binding"/>
    <property type="evidence" value="ECO:0007669"/>
    <property type="project" value="InterPro"/>
</dbReference>
<dbReference type="AlphaFoldDB" id="A0AA39MLX5"/>
<dbReference type="SUPFAM" id="SSF52540">
    <property type="entry name" value="P-loop containing nucleoside triphosphate hydrolases"/>
    <property type="match status" value="1"/>
</dbReference>
<dbReference type="InterPro" id="IPR027417">
    <property type="entry name" value="P-loop_NTPase"/>
</dbReference>
<accession>A0AA39MLX5</accession>
<reference evidence="2" key="1">
    <citation type="submission" date="2023-06" db="EMBL/GenBank/DDBJ databases">
        <authorList>
            <consortium name="Lawrence Berkeley National Laboratory"/>
            <person name="Ahrendt S."/>
            <person name="Sahu N."/>
            <person name="Indic B."/>
            <person name="Wong-Bajracharya J."/>
            <person name="Merenyi Z."/>
            <person name="Ke H.-M."/>
            <person name="Monk M."/>
            <person name="Kocsube S."/>
            <person name="Drula E."/>
            <person name="Lipzen A."/>
            <person name="Balint B."/>
            <person name="Henrissat B."/>
            <person name="Andreopoulos B."/>
            <person name="Martin F.M."/>
            <person name="Harder C.B."/>
            <person name="Rigling D."/>
            <person name="Ford K.L."/>
            <person name="Foster G.D."/>
            <person name="Pangilinan J."/>
            <person name="Papanicolaou A."/>
            <person name="Barry K."/>
            <person name="LaButti K."/>
            <person name="Viragh M."/>
            <person name="Koriabine M."/>
            <person name="Yan M."/>
            <person name="Riley R."/>
            <person name="Champramary S."/>
            <person name="Plett K.L."/>
            <person name="Tsai I.J."/>
            <person name="Slot J."/>
            <person name="Sipos G."/>
            <person name="Plett J."/>
            <person name="Nagy L.G."/>
            <person name="Grigoriev I.V."/>
        </authorList>
    </citation>
    <scope>NUCLEOTIDE SEQUENCE</scope>
    <source>
        <strain evidence="2">FPL87.14</strain>
    </source>
</reference>
<feature type="domain" description="DEAD/DEAH-box helicase" evidence="1">
    <location>
        <begin position="1"/>
        <end position="67"/>
    </location>
</feature>
<keyword evidence="3" id="KW-1185">Reference proteome</keyword>
<evidence type="ECO:0000313" key="3">
    <source>
        <dbReference type="Proteomes" id="UP001175226"/>
    </source>
</evidence>
<dbReference type="GO" id="GO:0003676">
    <property type="term" value="F:nucleic acid binding"/>
    <property type="evidence" value="ECO:0007669"/>
    <property type="project" value="InterPro"/>
</dbReference>